<dbReference type="GO" id="GO:0008652">
    <property type="term" value="P:amino acid biosynthetic process"/>
    <property type="evidence" value="ECO:0007669"/>
    <property type="project" value="InterPro"/>
</dbReference>
<dbReference type="AlphaFoldDB" id="D3SRG9"/>
<keyword evidence="3" id="KW-1185">Reference proteome</keyword>
<organism evidence="2 3">
    <name type="scientific">Natrialba magadii (strain ATCC 43099 / DSM 3394 / CCM 3739 / CIP 104546 / IAM 13178 / JCM 8861 / NBRC 102185 / NCIMB 2190 / MS3)</name>
    <name type="common">Natronobacterium magadii</name>
    <dbReference type="NCBI Taxonomy" id="547559"/>
    <lineage>
        <taxon>Archaea</taxon>
        <taxon>Methanobacteriati</taxon>
        <taxon>Methanobacteriota</taxon>
        <taxon>Stenosarchaea group</taxon>
        <taxon>Halobacteria</taxon>
        <taxon>Halobacteriales</taxon>
        <taxon>Natrialbaceae</taxon>
        <taxon>Natrialba</taxon>
    </lineage>
</organism>
<dbReference type="InterPro" id="IPR038071">
    <property type="entry name" value="UROD/MetE-like_sf"/>
</dbReference>
<reference evidence="3" key="1">
    <citation type="submission" date="2010-02" db="EMBL/GenBank/DDBJ databases">
        <title>Complete sequence of chromosome of Natrialba magadii ATCC 43099.</title>
        <authorList>
            <consortium name="US DOE Joint Genome Institute"/>
            <person name="Lucas S."/>
            <person name="Copeland A."/>
            <person name="Lapidus A."/>
            <person name="Cheng J.-F."/>
            <person name="Bruce D."/>
            <person name="Goodwin L."/>
            <person name="Pitluck S."/>
            <person name="Davenport K."/>
            <person name="Saunders E."/>
            <person name="Detter J.C."/>
            <person name="Han C."/>
            <person name="Tapia R."/>
            <person name="Land M."/>
            <person name="Hauser L."/>
            <person name="Kyrpides N."/>
            <person name="Mikhailova N."/>
            <person name="De Castro R.E."/>
            <person name="Maupin-Furlow J.A."/>
            <person name="Woyke T."/>
        </authorList>
    </citation>
    <scope>NUCLEOTIDE SEQUENCE [LARGE SCALE GENOMIC DNA]</scope>
    <source>
        <strain evidence="3">ATCC 43099 / DSM 3394 / CCM 3739 / CIP 104546 / IAM 13178 / JCM 8861 / NBRC 102185 / NCIMB 2190 / MS3</strain>
    </source>
</reference>
<keyword evidence="2" id="KW-0808">Transferase</keyword>
<gene>
    <name evidence="2" type="primary">metE2</name>
    <name evidence="2" type="ordered locus">Nmag_1090</name>
</gene>
<dbReference type="EC" id="2.1.1.14" evidence="2"/>
<evidence type="ECO:0000259" key="1">
    <source>
        <dbReference type="Pfam" id="PF08267"/>
    </source>
</evidence>
<dbReference type="GO" id="GO:0032259">
    <property type="term" value="P:methylation"/>
    <property type="evidence" value="ECO:0007669"/>
    <property type="project" value="UniProtKB-KW"/>
</dbReference>
<name>D3SRG9_NATMM</name>
<evidence type="ECO:0000313" key="3">
    <source>
        <dbReference type="Proteomes" id="UP000001879"/>
    </source>
</evidence>
<dbReference type="InterPro" id="IPR013215">
    <property type="entry name" value="Cbl-indep_Met_Synth_N"/>
</dbReference>
<accession>D3SRG9</accession>
<dbReference type="STRING" id="547559.Nmag_1090"/>
<proteinExistence type="predicted"/>
<sequence length="348" mass="38027">MENIKHRYSLAGSTMTEYVSTTPGLFPLPDWAKDDLSDLKGHQKHDLISGDEGGEITAAYEDAREEVIGVQQDAGLDRISEGQLRWDDMLAHPLAVNDAVETRGIVRYYDNNNFYREPVVNADLEASGDVATELETAAELAGDDALQAVLPGPYSLADLATDEHYGDEAAFLGAIADFLEAEAEAFPDVETLFLLEPSLVENAPEDGVDERASEAIDQVAGAVDADVVVQPYWGALEEKVYAHLLDADVDAVGFDFVANQEDNLYNIQEYGATDDVSLGLADGQNTLVEEPEAIRDRVDWVYDQIPVSEFETVYLTTNTETFYLPYAKFEEKLAALAAAAELAEVKAT</sequence>
<dbReference type="GO" id="GO:0003871">
    <property type="term" value="F:5-methyltetrahydropteroyltriglutamate-homocysteine S-methyltransferase activity"/>
    <property type="evidence" value="ECO:0007669"/>
    <property type="project" value="UniProtKB-EC"/>
</dbReference>
<dbReference type="SUPFAM" id="SSF51726">
    <property type="entry name" value="UROD/MetE-like"/>
    <property type="match status" value="1"/>
</dbReference>
<feature type="domain" description="Cobalamin-independent methionine synthase MetE N-terminal" evidence="1">
    <location>
        <begin position="103"/>
        <end position="295"/>
    </location>
</feature>
<reference evidence="2 3" key="2">
    <citation type="journal article" date="2012" name="BMC Genomics">
        <title>A comparative genomics perspective on the genetic content of the alkaliphilic haloarchaeon Natrialba magadii ATCC 43099T.</title>
        <authorList>
            <person name="Siddaramappa S."/>
            <person name="Challacombe J.F."/>
            <person name="Decastro R.E."/>
            <person name="Pfeiffer F."/>
            <person name="Sastre D.E."/>
            <person name="Gimenez M.I."/>
            <person name="Paggi R.A."/>
            <person name="Detter J.C."/>
            <person name="Davenport K.W."/>
            <person name="Goodwin L.A."/>
            <person name="Kyrpides N."/>
            <person name="Tapia R."/>
            <person name="Pitluck S."/>
            <person name="Lucas S."/>
            <person name="Woyke T."/>
            <person name="Maupin-Furlow J.A."/>
        </authorList>
    </citation>
    <scope>NUCLEOTIDE SEQUENCE [LARGE SCALE GENOMIC DNA]</scope>
    <source>
        <strain evidence="3">ATCC 43099 / DSM 3394 / CCM 3739 / CIP 104546 / IAM 13178 / JCM 8861 / NBRC 102185 / NCIMB 2190 / MS3</strain>
    </source>
</reference>
<dbReference type="GO" id="GO:0008270">
    <property type="term" value="F:zinc ion binding"/>
    <property type="evidence" value="ECO:0007669"/>
    <property type="project" value="InterPro"/>
</dbReference>
<dbReference type="PaxDb" id="547559-Nmag_1090"/>
<dbReference type="HOGENOM" id="CLU_881690_0_0_2"/>
<keyword evidence="2" id="KW-0489">Methyltransferase</keyword>
<protein>
    <submittedName>
        <fullName evidence="2">5-methyltetrahydropteroyltriglutamate--homocysteine S-methyltransferase (Methionine synthase II)</fullName>
        <ecNumber evidence="2">2.1.1.14</ecNumber>
    </submittedName>
</protein>
<dbReference type="eggNOG" id="arCOG01877">
    <property type="taxonomic scope" value="Archaea"/>
</dbReference>
<evidence type="ECO:0000313" key="2">
    <source>
        <dbReference type="EMBL" id="ADD04674.1"/>
    </source>
</evidence>
<dbReference type="Pfam" id="PF08267">
    <property type="entry name" value="Meth_synt_1"/>
    <property type="match status" value="1"/>
</dbReference>
<dbReference type="KEGG" id="nmg:Nmag_1090"/>
<dbReference type="EMBL" id="CP001932">
    <property type="protein sequence ID" value="ADD04674.1"/>
    <property type="molecule type" value="Genomic_DNA"/>
</dbReference>
<dbReference type="Proteomes" id="UP000001879">
    <property type="component" value="Chromosome"/>
</dbReference>
<dbReference type="Gene3D" id="3.20.20.210">
    <property type="match status" value="1"/>
</dbReference>